<gene>
    <name evidence="1" type="ORF">JTE90_011023</name>
</gene>
<reference evidence="1 2" key="1">
    <citation type="journal article" date="2022" name="Nat. Ecol. Evol.">
        <title>A masculinizing supergene underlies an exaggerated male reproductive morph in a spider.</title>
        <authorList>
            <person name="Hendrickx F."/>
            <person name="De Corte Z."/>
            <person name="Sonet G."/>
            <person name="Van Belleghem S.M."/>
            <person name="Kostlbacher S."/>
            <person name="Vangestel C."/>
        </authorList>
    </citation>
    <scope>NUCLEOTIDE SEQUENCE [LARGE SCALE GENOMIC DNA]</scope>
    <source>
        <strain evidence="1">W744_W776</strain>
    </source>
</reference>
<keyword evidence="2" id="KW-1185">Reference proteome</keyword>
<accession>A0AAV6VCM6</accession>
<name>A0AAV6VCM6_9ARAC</name>
<evidence type="ECO:0000313" key="2">
    <source>
        <dbReference type="Proteomes" id="UP000827092"/>
    </source>
</evidence>
<dbReference type="AlphaFoldDB" id="A0AAV6VCM6"/>
<sequence>MLVQHIEAEIHRLKAVEPSTERISMEILSLFTKRHTLTTEYLARGKSLKASMELNLRDPSIQQVPSKMHQVNNEEKLCCFGYSPEEIKTLVDTDDLFKYLLIHNCDSADKTRTLEIFWRVP</sequence>
<protein>
    <submittedName>
        <fullName evidence="1">Uncharacterized protein</fullName>
    </submittedName>
</protein>
<proteinExistence type="predicted"/>
<evidence type="ECO:0000313" key="1">
    <source>
        <dbReference type="EMBL" id="KAG8194412.1"/>
    </source>
</evidence>
<dbReference type="EMBL" id="JAFNEN010000103">
    <property type="protein sequence ID" value="KAG8194412.1"/>
    <property type="molecule type" value="Genomic_DNA"/>
</dbReference>
<dbReference type="Proteomes" id="UP000827092">
    <property type="component" value="Unassembled WGS sequence"/>
</dbReference>
<organism evidence="1 2">
    <name type="scientific">Oedothorax gibbosus</name>
    <dbReference type="NCBI Taxonomy" id="931172"/>
    <lineage>
        <taxon>Eukaryota</taxon>
        <taxon>Metazoa</taxon>
        <taxon>Ecdysozoa</taxon>
        <taxon>Arthropoda</taxon>
        <taxon>Chelicerata</taxon>
        <taxon>Arachnida</taxon>
        <taxon>Araneae</taxon>
        <taxon>Araneomorphae</taxon>
        <taxon>Entelegynae</taxon>
        <taxon>Araneoidea</taxon>
        <taxon>Linyphiidae</taxon>
        <taxon>Erigoninae</taxon>
        <taxon>Oedothorax</taxon>
    </lineage>
</organism>
<comment type="caution">
    <text evidence="1">The sequence shown here is derived from an EMBL/GenBank/DDBJ whole genome shotgun (WGS) entry which is preliminary data.</text>
</comment>